<protein>
    <recommendedName>
        <fullName evidence="10">5-guanidino-2-oxopentanoate decarboxylase</fullName>
    </recommendedName>
</protein>
<dbReference type="InterPro" id="IPR029035">
    <property type="entry name" value="DHS-like_NAD/FAD-binding_dom"/>
</dbReference>
<gene>
    <name evidence="8" type="ORF">EP13_17900</name>
</gene>
<dbReference type="NCBIfam" id="NF005712">
    <property type="entry name" value="PRK07524.1"/>
    <property type="match status" value="1"/>
</dbReference>
<comment type="cofactor">
    <cofactor evidence="1">
        <name>thiamine diphosphate</name>
        <dbReference type="ChEBI" id="CHEBI:58937"/>
    </cofactor>
</comment>
<dbReference type="GO" id="GO:0009099">
    <property type="term" value="P:L-valine biosynthetic process"/>
    <property type="evidence" value="ECO:0007669"/>
    <property type="project" value="TreeGrafter"/>
</dbReference>
<dbReference type="InterPro" id="IPR045229">
    <property type="entry name" value="TPP_enz"/>
</dbReference>
<dbReference type="Pfam" id="PF00205">
    <property type="entry name" value="TPP_enzyme_M"/>
    <property type="match status" value="1"/>
</dbReference>
<dbReference type="InterPro" id="IPR012000">
    <property type="entry name" value="Thiamin_PyroP_enz_cen_dom"/>
</dbReference>
<dbReference type="InterPro" id="IPR029061">
    <property type="entry name" value="THDP-binding"/>
</dbReference>
<dbReference type="CDD" id="cd00568">
    <property type="entry name" value="TPP_enzymes"/>
    <property type="match status" value="1"/>
</dbReference>
<evidence type="ECO:0000259" key="7">
    <source>
        <dbReference type="Pfam" id="PF02776"/>
    </source>
</evidence>
<dbReference type="FunFam" id="3.40.50.970:FF:000007">
    <property type="entry name" value="Acetolactate synthase"/>
    <property type="match status" value="1"/>
</dbReference>
<dbReference type="PANTHER" id="PTHR18968">
    <property type="entry name" value="THIAMINE PYROPHOSPHATE ENZYMES"/>
    <property type="match status" value="1"/>
</dbReference>
<dbReference type="Gene3D" id="3.40.50.970">
    <property type="match status" value="2"/>
</dbReference>
<evidence type="ECO:0000256" key="4">
    <source>
        <dbReference type="RuleBase" id="RU362132"/>
    </source>
</evidence>
<comment type="similarity">
    <text evidence="2 4">Belongs to the TPP enzyme family.</text>
</comment>
<proteinExistence type="inferred from homology"/>
<dbReference type="GO" id="GO:0005948">
    <property type="term" value="C:acetolactate synthase complex"/>
    <property type="evidence" value="ECO:0007669"/>
    <property type="project" value="TreeGrafter"/>
</dbReference>
<evidence type="ECO:0000259" key="5">
    <source>
        <dbReference type="Pfam" id="PF00205"/>
    </source>
</evidence>
<keyword evidence="3 4" id="KW-0786">Thiamine pyrophosphate</keyword>
<evidence type="ECO:0000313" key="8">
    <source>
        <dbReference type="EMBL" id="AIG00403.1"/>
    </source>
</evidence>
<dbReference type="PROSITE" id="PS00187">
    <property type="entry name" value="TPP_ENZYMES"/>
    <property type="match status" value="1"/>
</dbReference>
<evidence type="ECO:0000256" key="2">
    <source>
        <dbReference type="ARBA" id="ARBA00007812"/>
    </source>
</evidence>
<evidence type="ECO:0000256" key="1">
    <source>
        <dbReference type="ARBA" id="ARBA00001964"/>
    </source>
</evidence>
<dbReference type="SUPFAM" id="SSF52518">
    <property type="entry name" value="Thiamin diphosphate-binding fold (THDP-binding)"/>
    <property type="match status" value="2"/>
</dbReference>
<dbReference type="InterPro" id="IPR012001">
    <property type="entry name" value="Thiamin_PyroP_enz_TPP-bd_dom"/>
</dbReference>
<dbReference type="Pfam" id="PF02775">
    <property type="entry name" value="TPP_enzyme_C"/>
    <property type="match status" value="1"/>
</dbReference>
<dbReference type="InterPro" id="IPR011766">
    <property type="entry name" value="TPP_enzyme_TPP-bd"/>
</dbReference>
<dbReference type="eggNOG" id="COG0028">
    <property type="taxonomic scope" value="Bacteria"/>
</dbReference>
<accession>A0A075PAN6</accession>
<dbReference type="RefSeq" id="WP_044058400.1">
    <property type="nucleotide sequence ID" value="NZ_CBCSKJ010000004.1"/>
</dbReference>
<dbReference type="GO" id="GO:0030976">
    <property type="term" value="F:thiamine pyrophosphate binding"/>
    <property type="evidence" value="ECO:0007669"/>
    <property type="project" value="InterPro"/>
</dbReference>
<dbReference type="GO" id="GO:0050660">
    <property type="term" value="F:flavin adenine dinucleotide binding"/>
    <property type="evidence" value="ECO:0007669"/>
    <property type="project" value="TreeGrafter"/>
</dbReference>
<sequence>MKQQRTCGEALTALLEAYGVDTVFGIPGVHTIELYRGFKDANIQHITPRHEQGAGFMADGYARVKGKPGVCYIITGPGMTNIVTAMGQAMQDSIPMLVISSVNRTAQLAMGEGRLHELPNQLAITKGVSRYNHTLLNVDNLPKVLAQAFAVFSSQRPGPVHIEIPIDVLAQDASHIDMTPWPMPAPPAANPQSIDAAAALLASAERPLMILGGGARHASKPAQALAEKLVMPIVNTCNGKGVVPSSHPLCIGSTPSHPAIREEIEQHADVVIAVGTELAETDYDFFFLGDLAMQGKLIRVDIDNGQLLRNHRPDVPVLADASLALAAINSQILDEKSSKMDAAVARCKAIQDKTLDMKKATYADFFATLTDTLGDCVIVGDSTQPAYYAQAYYETHHTARYFHSTTGYGTLGYAFPAAIGAALASPETPVIGLTGDGGGQFSLSEIISAVDAQVPVIYIVWNNSGHGEIRRFMDDANVTRTGVDITSPDYAALAAAMGCASATVNSLEDLKASLLAAKQHTGPFLIQLNEDALGCGYAF</sequence>
<dbReference type="Pfam" id="PF02776">
    <property type="entry name" value="TPP_enzyme_N"/>
    <property type="match status" value="1"/>
</dbReference>
<dbReference type="GO" id="GO:0009097">
    <property type="term" value="P:isoleucine biosynthetic process"/>
    <property type="evidence" value="ECO:0007669"/>
    <property type="project" value="TreeGrafter"/>
</dbReference>
<evidence type="ECO:0000313" key="9">
    <source>
        <dbReference type="Proteomes" id="UP000056090"/>
    </source>
</evidence>
<feature type="domain" description="Thiamine pyrophosphate enzyme N-terminal TPP-binding" evidence="7">
    <location>
        <begin position="6"/>
        <end position="122"/>
    </location>
</feature>
<dbReference type="GO" id="GO:0000287">
    <property type="term" value="F:magnesium ion binding"/>
    <property type="evidence" value="ECO:0007669"/>
    <property type="project" value="InterPro"/>
</dbReference>
<dbReference type="GeneID" id="78256752"/>
<dbReference type="PANTHER" id="PTHR18968:SF13">
    <property type="entry name" value="ACETOLACTATE SYNTHASE CATALYTIC SUBUNIT, MITOCHONDRIAL"/>
    <property type="match status" value="1"/>
</dbReference>
<evidence type="ECO:0008006" key="10">
    <source>
        <dbReference type="Google" id="ProtNLM"/>
    </source>
</evidence>
<dbReference type="GO" id="GO:0003984">
    <property type="term" value="F:acetolactate synthase activity"/>
    <property type="evidence" value="ECO:0007669"/>
    <property type="project" value="TreeGrafter"/>
</dbReference>
<dbReference type="Proteomes" id="UP000056090">
    <property type="component" value="Chromosome"/>
</dbReference>
<dbReference type="CDD" id="cd07035">
    <property type="entry name" value="TPP_PYR_POX_like"/>
    <property type="match status" value="1"/>
</dbReference>
<keyword evidence="9" id="KW-1185">Reference proteome</keyword>
<feature type="domain" description="Thiamine pyrophosphate enzyme central" evidence="5">
    <location>
        <begin position="194"/>
        <end position="328"/>
    </location>
</feature>
<dbReference type="AlphaFoldDB" id="A0A075PAN6"/>
<evidence type="ECO:0000259" key="6">
    <source>
        <dbReference type="Pfam" id="PF02775"/>
    </source>
</evidence>
<feature type="domain" description="Thiamine pyrophosphate enzyme TPP-binding" evidence="6">
    <location>
        <begin position="383"/>
        <end position="527"/>
    </location>
</feature>
<dbReference type="KEGG" id="aal:EP13_17900"/>
<organism evidence="8 9">
    <name type="scientific">Alteromonas australica</name>
    <dbReference type="NCBI Taxonomy" id="589873"/>
    <lineage>
        <taxon>Bacteria</taxon>
        <taxon>Pseudomonadati</taxon>
        <taxon>Pseudomonadota</taxon>
        <taxon>Gammaproteobacteria</taxon>
        <taxon>Alteromonadales</taxon>
        <taxon>Alteromonadaceae</taxon>
        <taxon>Alteromonas/Salinimonas group</taxon>
        <taxon>Alteromonas</taxon>
    </lineage>
</organism>
<evidence type="ECO:0000256" key="3">
    <source>
        <dbReference type="ARBA" id="ARBA00023052"/>
    </source>
</evidence>
<dbReference type="InterPro" id="IPR000399">
    <property type="entry name" value="TPP-bd_CS"/>
</dbReference>
<dbReference type="EMBL" id="CP008849">
    <property type="protein sequence ID" value="AIG00403.1"/>
    <property type="molecule type" value="Genomic_DNA"/>
</dbReference>
<dbReference type="Gene3D" id="3.40.50.1220">
    <property type="entry name" value="TPP-binding domain"/>
    <property type="match status" value="1"/>
</dbReference>
<reference evidence="8 9" key="1">
    <citation type="submission" date="2014-06" db="EMBL/GenBank/DDBJ databases">
        <title>Genomes of Alteromonas australica, a world apart.</title>
        <authorList>
            <person name="Gonzaga A."/>
            <person name="Lopez-Perez M."/>
            <person name="Rodriguez-Valera F."/>
        </authorList>
    </citation>
    <scope>NUCLEOTIDE SEQUENCE [LARGE SCALE GENOMIC DNA]</scope>
    <source>
        <strain evidence="8 9">H 17</strain>
    </source>
</reference>
<name>A0A075PAN6_9ALTE</name>
<dbReference type="SUPFAM" id="SSF52467">
    <property type="entry name" value="DHS-like NAD/FAD-binding domain"/>
    <property type="match status" value="1"/>
</dbReference>